<evidence type="ECO:0000313" key="1">
    <source>
        <dbReference type="EMBL" id="KKN88399.1"/>
    </source>
</evidence>
<reference evidence="1" key="1">
    <citation type="journal article" date="2015" name="Nature">
        <title>Complex archaea that bridge the gap between prokaryotes and eukaryotes.</title>
        <authorList>
            <person name="Spang A."/>
            <person name="Saw J.H."/>
            <person name="Jorgensen S.L."/>
            <person name="Zaremba-Niedzwiedzka K."/>
            <person name="Martijn J."/>
            <person name="Lind A.E."/>
            <person name="van Eijk R."/>
            <person name="Schleper C."/>
            <person name="Guy L."/>
            <person name="Ettema T.J."/>
        </authorList>
    </citation>
    <scope>NUCLEOTIDE SEQUENCE</scope>
</reference>
<name>A0A0F9U9U6_9ZZZZ</name>
<comment type="caution">
    <text evidence="1">The sequence shown here is derived from an EMBL/GenBank/DDBJ whole genome shotgun (WGS) entry which is preliminary data.</text>
</comment>
<protein>
    <recommendedName>
        <fullName evidence="2">Glycosyltransferase 2-like domain-containing protein</fullName>
    </recommendedName>
</protein>
<dbReference type="EMBL" id="LAZR01000129">
    <property type="protein sequence ID" value="KKN88399.1"/>
    <property type="molecule type" value="Genomic_DNA"/>
</dbReference>
<organism evidence="1">
    <name type="scientific">marine sediment metagenome</name>
    <dbReference type="NCBI Taxonomy" id="412755"/>
    <lineage>
        <taxon>unclassified sequences</taxon>
        <taxon>metagenomes</taxon>
        <taxon>ecological metagenomes</taxon>
    </lineage>
</organism>
<dbReference type="InterPro" id="IPR029044">
    <property type="entry name" value="Nucleotide-diphossugar_trans"/>
</dbReference>
<proteinExistence type="predicted"/>
<sequence>MKRIEIVTHVYAKILPHYAQALTYQLSSLNLYRSKADVSIMICLDMTDAKAVEVLLWFSLQYSFPIKIRNFPIERLGRRAIGRNIVARETEADVVWFTDVDYLFGEGCLDAVADFVWPEKSGLAFPHYVQMSHDHELGDSILSEAVYPQLVDVDPKDFYPHEVTQPPGGCFIIKGDFAREHGYLPGHKKYQSPTDGVFLSCKCDVPYRSYCKRNGDGAKVIEIPNVFRIRHTKTAHKHGAQM</sequence>
<gene>
    <name evidence="1" type="ORF">LCGC14_0249620</name>
</gene>
<accession>A0A0F9U9U6</accession>
<dbReference type="SUPFAM" id="SSF53448">
    <property type="entry name" value="Nucleotide-diphospho-sugar transferases"/>
    <property type="match status" value="1"/>
</dbReference>
<evidence type="ECO:0008006" key="2">
    <source>
        <dbReference type="Google" id="ProtNLM"/>
    </source>
</evidence>
<dbReference type="AlphaFoldDB" id="A0A0F9U9U6"/>